<feature type="transmembrane region" description="Helical" evidence="6">
    <location>
        <begin position="427"/>
        <end position="447"/>
    </location>
</feature>
<keyword evidence="3 6" id="KW-0812">Transmembrane</keyword>
<dbReference type="InterPro" id="IPR002528">
    <property type="entry name" value="MATE_fam"/>
</dbReference>
<accession>A0ABP1GBM5</accession>
<comment type="caution">
    <text evidence="7">The sequence shown here is derived from an EMBL/GenBank/DDBJ whole genome shotgun (WGS) entry which is preliminary data.</text>
</comment>
<sequence>MASEDVSFQCILRVAAPALLLNVAAPLVVTIQTALLGHYGGSASQAAFAAVGTTANATCLLFNFLVDGISAKVGHSAGAGKLDVLRQKVRLAILCALAAGAIAFVALAALQYPVSTFFALTTEVREEASAYWWLRAALAPLTLLNMALSGILQGYKKVGISAALNTGQSILEICGSIIVLVLVKDSALKRLTSLGLVSLAAAALSAIVGGTAVLMTSPKELGKPEGLRSPLLDTGAQPTAGLMEAEHAGLAQSAAAHEAQADADPSDKDHMWDFIKDGLNMLIRSATLQATFFLALSVAGQLGTASLAAHQVVAQLWLLPSYVVDAFAVAGTVLGSRLVAAIELPHSLRKFRLLTMRLLGMGLFVGIACGLGIWAAQDRIIHLFTSDAEAIAVLKNKLWAILCLAQPINSGIFVYDGLLYATSSFAWARTVMLTGFVFTFAPVLAITEWQVHALWSIWAAKGLMNVWRFAGALLRIHFSFEREVKHRECAL</sequence>
<dbReference type="PANTHER" id="PTHR42893:SF46">
    <property type="entry name" value="PROTEIN DETOXIFICATION 44, CHLOROPLASTIC"/>
    <property type="match status" value="1"/>
</dbReference>
<organism evidence="7 8">
    <name type="scientific">Coccomyxa viridis</name>
    <dbReference type="NCBI Taxonomy" id="1274662"/>
    <lineage>
        <taxon>Eukaryota</taxon>
        <taxon>Viridiplantae</taxon>
        <taxon>Chlorophyta</taxon>
        <taxon>core chlorophytes</taxon>
        <taxon>Trebouxiophyceae</taxon>
        <taxon>Trebouxiophyceae incertae sedis</taxon>
        <taxon>Coccomyxaceae</taxon>
        <taxon>Coccomyxa</taxon>
    </lineage>
</organism>
<evidence type="ECO:0000256" key="4">
    <source>
        <dbReference type="ARBA" id="ARBA00022989"/>
    </source>
</evidence>
<keyword evidence="8" id="KW-1185">Reference proteome</keyword>
<name>A0ABP1GBM5_9CHLO</name>
<dbReference type="PANTHER" id="PTHR42893">
    <property type="entry name" value="PROTEIN DETOXIFICATION 44, CHLOROPLASTIC-RELATED"/>
    <property type="match status" value="1"/>
</dbReference>
<evidence type="ECO:0000313" key="7">
    <source>
        <dbReference type="EMBL" id="CAL5227558.1"/>
    </source>
</evidence>
<evidence type="ECO:0000313" key="8">
    <source>
        <dbReference type="Proteomes" id="UP001497392"/>
    </source>
</evidence>
<dbReference type="Pfam" id="PF01554">
    <property type="entry name" value="MatE"/>
    <property type="match status" value="2"/>
</dbReference>
<feature type="transmembrane region" description="Helical" evidence="6">
    <location>
        <begin position="47"/>
        <end position="66"/>
    </location>
</feature>
<evidence type="ECO:0000256" key="6">
    <source>
        <dbReference type="RuleBase" id="RU004914"/>
    </source>
</evidence>
<proteinExistence type="inferred from homology"/>
<feature type="transmembrane region" description="Helical" evidence="6">
    <location>
        <begin position="164"/>
        <end position="183"/>
    </location>
</feature>
<feature type="transmembrane region" description="Helical" evidence="6">
    <location>
        <begin position="195"/>
        <end position="215"/>
    </location>
</feature>
<feature type="transmembrane region" description="Helical" evidence="6">
    <location>
        <begin position="91"/>
        <end position="112"/>
    </location>
</feature>
<evidence type="ECO:0000256" key="1">
    <source>
        <dbReference type="ARBA" id="ARBA00004141"/>
    </source>
</evidence>
<evidence type="ECO:0000256" key="3">
    <source>
        <dbReference type="ARBA" id="ARBA00022692"/>
    </source>
</evidence>
<gene>
    <name evidence="7" type="primary">g10550</name>
    <name evidence="7" type="ORF">VP750_LOCUS9464</name>
</gene>
<dbReference type="Proteomes" id="UP001497392">
    <property type="component" value="Unassembled WGS sequence"/>
</dbReference>
<feature type="transmembrane region" description="Helical" evidence="6">
    <location>
        <begin position="322"/>
        <end position="342"/>
    </location>
</feature>
<evidence type="ECO:0000256" key="5">
    <source>
        <dbReference type="ARBA" id="ARBA00023136"/>
    </source>
</evidence>
<feature type="transmembrane region" description="Helical" evidence="6">
    <location>
        <begin position="354"/>
        <end position="376"/>
    </location>
</feature>
<evidence type="ECO:0000256" key="2">
    <source>
        <dbReference type="ARBA" id="ARBA00010199"/>
    </source>
</evidence>
<comment type="subcellular location">
    <subcellularLocation>
        <location evidence="1">Membrane</location>
        <topology evidence="1">Multi-pass membrane protein</topology>
    </subcellularLocation>
</comment>
<keyword evidence="4 6" id="KW-1133">Transmembrane helix</keyword>
<dbReference type="EMBL" id="CAXHTA020000017">
    <property type="protein sequence ID" value="CAL5227558.1"/>
    <property type="molecule type" value="Genomic_DNA"/>
</dbReference>
<feature type="transmembrane region" description="Helical" evidence="6">
    <location>
        <begin position="132"/>
        <end position="152"/>
    </location>
</feature>
<reference evidence="7 8" key="1">
    <citation type="submission" date="2024-06" db="EMBL/GenBank/DDBJ databases">
        <authorList>
            <person name="Kraege A."/>
            <person name="Thomma B."/>
        </authorList>
    </citation>
    <scope>NUCLEOTIDE SEQUENCE [LARGE SCALE GENOMIC DNA]</scope>
</reference>
<comment type="similarity">
    <text evidence="2 6">Belongs to the multi antimicrobial extrusion (MATE) (TC 2.A.66.1) family.</text>
</comment>
<feature type="transmembrane region" description="Helical" evidence="6">
    <location>
        <begin position="281"/>
        <end position="302"/>
    </location>
</feature>
<keyword evidence="5 6" id="KW-0472">Membrane</keyword>
<dbReference type="InterPro" id="IPR044644">
    <property type="entry name" value="DinF-like"/>
</dbReference>
<feature type="transmembrane region" description="Helical" evidence="6">
    <location>
        <begin position="12"/>
        <end position="35"/>
    </location>
</feature>
<protein>
    <recommendedName>
        <fullName evidence="6">Protein DETOXIFICATION</fullName>
    </recommendedName>
    <alternativeName>
        <fullName evidence="6">Multidrug and toxic compound extrusion protein</fullName>
    </alternativeName>
</protein>